<evidence type="ECO:0000256" key="1">
    <source>
        <dbReference type="ARBA" id="ARBA00022723"/>
    </source>
</evidence>
<keyword evidence="1" id="KW-0479">Metal-binding</keyword>
<comment type="caution">
    <text evidence="5">The sequence shown here is derived from an EMBL/GenBank/DDBJ whole genome shotgun (WGS) entry which is preliminary data.</text>
</comment>
<evidence type="ECO:0000256" key="2">
    <source>
        <dbReference type="ARBA" id="ARBA00022801"/>
    </source>
</evidence>
<organism evidence="5 6">
    <name type="scientific">Hibiscus trionum</name>
    <name type="common">Flower of an hour</name>
    <dbReference type="NCBI Taxonomy" id="183268"/>
    <lineage>
        <taxon>Eukaryota</taxon>
        <taxon>Viridiplantae</taxon>
        <taxon>Streptophyta</taxon>
        <taxon>Embryophyta</taxon>
        <taxon>Tracheophyta</taxon>
        <taxon>Spermatophyta</taxon>
        <taxon>Magnoliopsida</taxon>
        <taxon>eudicotyledons</taxon>
        <taxon>Gunneridae</taxon>
        <taxon>Pentapetalae</taxon>
        <taxon>rosids</taxon>
        <taxon>malvids</taxon>
        <taxon>Malvales</taxon>
        <taxon>Malvaceae</taxon>
        <taxon>Malvoideae</taxon>
        <taxon>Hibiscus</taxon>
    </lineage>
</organism>
<evidence type="ECO:0000313" key="5">
    <source>
        <dbReference type="EMBL" id="GMI84898.1"/>
    </source>
</evidence>
<dbReference type="Proteomes" id="UP001165190">
    <property type="component" value="Unassembled WGS sequence"/>
</dbReference>
<dbReference type="InterPro" id="IPR039537">
    <property type="entry name" value="Retrotran_Ty1/copia-like"/>
</dbReference>
<evidence type="ECO:0000313" key="6">
    <source>
        <dbReference type="Proteomes" id="UP001165190"/>
    </source>
</evidence>
<evidence type="ECO:0008006" key="7">
    <source>
        <dbReference type="Google" id="ProtNLM"/>
    </source>
</evidence>
<feature type="domain" description="Reverse transcriptase Ty1/copia-type" evidence="3">
    <location>
        <begin position="285"/>
        <end position="368"/>
    </location>
</feature>
<dbReference type="OrthoDB" id="1751374at2759"/>
<keyword evidence="2" id="KW-0378">Hydrolase</keyword>
<protein>
    <recommendedName>
        <fullName evidence="7">Reverse transcriptase Ty1/copia-type domain-containing protein</fullName>
    </recommendedName>
</protein>
<dbReference type="PANTHER" id="PTHR42648">
    <property type="entry name" value="TRANSPOSASE, PUTATIVE-RELATED"/>
    <property type="match status" value="1"/>
</dbReference>
<gene>
    <name evidence="5" type="ORF">HRI_002159100</name>
</gene>
<dbReference type="Pfam" id="PF07727">
    <property type="entry name" value="RVT_2"/>
    <property type="match status" value="1"/>
</dbReference>
<dbReference type="InterPro" id="IPR057670">
    <property type="entry name" value="SH3_retrovirus"/>
</dbReference>
<evidence type="ECO:0000259" key="4">
    <source>
        <dbReference type="Pfam" id="PF25597"/>
    </source>
</evidence>
<dbReference type="Pfam" id="PF25597">
    <property type="entry name" value="SH3_retrovirus"/>
    <property type="match status" value="1"/>
</dbReference>
<dbReference type="PANTHER" id="PTHR42648:SF31">
    <property type="entry name" value="RNA-DIRECTED DNA POLYMERASE"/>
    <property type="match status" value="1"/>
</dbReference>
<proteinExistence type="predicted"/>
<dbReference type="AlphaFoldDB" id="A0A9W7HWU9"/>
<sequence>MTATYLINRLPSPLLDAKSLFELLHNRLPDYNFLRVFGSLCFVSTLRAHRDKFSERALPGVFIGYAPGMKKYKIYVLKSHSIVTSRDVVFHEGVYHFHTITNSEAIIDPFPDICLPSGVSTNIPDRSTQFDAFRISPRVQGTEVVVEIDVHAEPVVETAINPVLEPVIEPIIEDDSIIDSEPMLEATSLDDPIIVPGQHLDPEPRRSIRVAKKPSYLHQYYCNIASSCSYPIENHLVSSSVSSSYAAFLANLSSTIEPSFYHQAVKFPEWRSAMQDELRAMENLHTWTVVSLPLGKQPIDCKWVYKMKYNYDGTIDIYKARLVAKGIDYTDTFSSGARMTSFKVLLSLAAVHDWHLLQLDVNNAFLNG</sequence>
<name>A0A9W7HWU9_HIBTR</name>
<evidence type="ECO:0000259" key="3">
    <source>
        <dbReference type="Pfam" id="PF07727"/>
    </source>
</evidence>
<dbReference type="GO" id="GO:0046872">
    <property type="term" value="F:metal ion binding"/>
    <property type="evidence" value="ECO:0007669"/>
    <property type="project" value="UniProtKB-KW"/>
</dbReference>
<reference evidence="5" key="1">
    <citation type="submission" date="2023-05" db="EMBL/GenBank/DDBJ databases">
        <title>Genome and transcriptome analyses reveal genes involved in the formation of fine ridges on petal epidermal cells in Hibiscus trionum.</title>
        <authorList>
            <person name="Koshimizu S."/>
            <person name="Masuda S."/>
            <person name="Ishii T."/>
            <person name="Shirasu K."/>
            <person name="Hoshino A."/>
            <person name="Arita M."/>
        </authorList>
    </citation>
    <scope>NUCLEOTIDE SEQUENCE</scope>
    <source>
        <strain evidence="5">Hamamatsu line</strain>
    </source>
</reference>
<feature type="domain" description="Retroviral polymerase SH3-like" evidence="4">
    <location>
        <begin position="39"/>
        <end position="99"/>
    </location>
</feature>
<dbReference type="InterPro" id="IPR013103">
    <property type="entry name" value="RVT_2"/>
</dbReference>
<accession>A0A9W7HWU9</accession>
<dbReference type="GO" id="GO:0016787">
    <property type="term" value="F:hydrolase activity"/>
    <property type="evidence" value="ECO:0007669"/>
    <property type="project" value="UniProtKB-KW"/>
</dbReference>
<dbReference type="EMBL" id="BSYR01000020">
    <property type="protein sequence ID" value="GMI84898.1"/>
    <property type="molecule type" value="Genomic_DNA"/>
</dbReference>
<keyword evidence="6" id="KW-1185">Reference proteome</keyword>